<proteinExistence type="predicted"/>
<gene>
    <name evidence="4" type="ORF">VHP8226_00610</name>
</gene>
<dbReference type="RefSeq" id="WP_237483648.1">
    <property type="nucleotide sequence ID" value="NZ_CAKLCM010000002.1"/>
</dbReference>
<dbReference type="EMBL" id="CAKLCM010000002">
    <property type="protein sequence ID" value="CAH0524934.1"/>
    <property type="molecule type" value="Genomic_DNA"/>
</dbReference>
<dbReference type="PANTHER" id="PTHR46470:SF2">
    <property type="entry name" value="GLYCERALDEHYDE 3-PHOSPHATE PHOSPHATASE"/>
    <property type="match status" value="1"/>
</dbReference>
<organism evidence="4 5">
    <name type="scientific">Vibrio hippocampi</name>
    <dbReference type="NCBI Taxonomy" id="654686"/>
    <lineage>
        <taxon>Bacteria</taxon>
        <taxon>Pseudomonadati</taxon>
        <taxon>Pseudomonadota</taxon>
        <taxon>Gammaproteobacteria</taxon>
        <taxon>Vibrionales</taxon>
        <taxon>Vibrionaceae</taxon>
        <taxon>Vibrio</taxon>
    </lineage>
</organism>
<dbReference type="InterPro" id="IPR023214">
    <property type="entry name" value="HAD_sf"/>
</dbReference>
<evidence type="ECO:0008006" key="6">
    <source>
        <dbReference type="Google" id="ProtNLM"/>
    </source>
</evidence>
<dbReference type="Pfam" id="PF00702">
    <property type="entry name" value="Hydrolase"/>
    <property type="match status" value="1"/>
</dbReference>
<evidence type="ECO:0000256" key="3">
    <source>
        <dbReference type="ARBA" id="ARBA00022842"/>
    </source>
</evidence>
<keyword evidence="1" id="KW-0479">Metal-binding</keyword>
<dbReference type="PANTHER" id="PTHR46470">
    <property type="entry name" value="N-ACYLNEURAMINATE-9-PHOSPHATASE"/>
    <property type="match status" value="1"/>
</dbReference>
<accession>A0ABM8ZGZ2</accession>
<keyword evidence="5" id="KW-1185">Reference proteome</keyword>
<reference evidence="4" key="1">
    <citation type="submission" date="2021-12" db="EMBL/GenBank/DDBJ databases">
        <authorList>
            <person name="Rodrigo-Torres L."/>
            <person name="Arahal R. D."/>
            <person name="Lucena T."/>
        </authorList>
    </citation>
    <scope>NUCLEOTIDE SEQUENCE</scope>
    <source>
        <strain evidence="4">CECT 8226</strain>
    </source>
</reference>
<evidence type="ECO:0000256" key="1">
    <source>
        <dbReference type="ARBA" id="ARBA00022723"/>
    </source>
</evidence>
<name>A0ABM8ZGZ2_9VIBR</name>
<dbReference type="Proteomes" id="UP000838160">
    <property type="component" value="Unassembled WGS sequence"/>
</dbReference>
<protein>
    <recommendedName>
        <fullName evidence="6">Hydrolase</fullName>
    </recommendedName>
</protein>
<keyword evidence="2" id="KW-0378">Hydrolase</keyword>
<evidence type="ECO:0000313" key="5">
    <source>
        <dbReference type="Proteomes" id="UP000838160"/>
    </source>
</evidence>
<sequence length="164" mass="17936">MGNLTQQTIYLFDWGDTLMVDFPNQKGKMCDWSRIEAVADADSLLSHLSKQHPIYIATNAADSNESEIAQAFQAVGLDRFISGYFCFANLGIAKGSAEFFLSIVERLGVEASQVVMIGDTLSKDVYPALEAGLSAIWFNPSQTVTDDFTGTQIATLSELIEHSL</sequence>
<evidence type="ECO:0000313" key="4">
    <source>
        <dbReference type="EMBL" id="CAH0524934.1"/>
    </source>
</evidence>
<comment type="caution">
    <text evidence="4">The sequence shown here is derived from an EMBL/GenBank/DDBJ whole genome shotgun (WGS) entry which is preliminary data.</text>
</comment>
<dbReference type="Gene3D" id="3.40.50.1000">
    <property type="entry name" value="HAD superfamily/HAD-like"/>
    <property type="match status" value="1"/>
</dbReference>
<dbReference type="InterPro" id="IPR051400">
    <property type="entry name" value="HAD-like_hydrolase"/>
</dbReference>
<dbReference type="SUPFAM" id="SSF56784">
    <property type="entry name" value="HAD-like"/>
    <property type="match status" value="1"/>
</dbReference>
<evidence type="ECO:0000256" key="2">
    <source>
        <dbReference type="ARBA" id="ARBA00022801"/>
    </source>
</evidence>
<keyword evidence="3" id="KW-0460">Magnesium</keyword>
<dbReference type="InterPro" id="IPR036412">
    <property type="entry name" value="HAD-like_sf"/>
</dbReference>